<dbReference type="SUPFAM" id="SSF63411">
    <property type="entry name" value="LuxS/MPP-like metallohydrolase"/>
    <property type="match status" value="4"/>
</dbReference>
<feature type="domain" description="Peptidase M16 C-terminal" evidence="7">
    <location>
        <begin position="223"/>
        <end position="402"/>
    </location>
</feature>
<keyword evidence="4" id="KW-0862">Zinc</keyword>
<dbReference type="EMBL" id="FQZE01000026">
    <property type="protein sequence ID" value="SHJ68502.1"/>
    <property type="molecule type" value="Genomic_DNA"/>
</dbReference>
<accession>A0A1M6LBH7</accession>
<evidence type="ECO:0000313" key="9">
    <source>
        <dbReference type="Proteomes" id="UP000184050"/>
    </source>
</evidence>
<organism evidence="8 9">
    <name type="scientific">Tangfeifania diversioriginum</name>
    <dbReference type="NCBI Taxonomy" id="1168035"/>
    <lineage>
        <taxon>Bacteria</taxon>
        <taxon>Pseudomonadati</taxon>
        <taxon>Bacteroidota</taxon>
        <taxon>Bacteroidia</taxon>
        <taxon>Marinilabiliales</taxon>
        <taxon>Prolixibacteraceae</taxon>
        <taxon>Tangfeifania</taxon>
    </lineage>
</organism>
<dbReference type="OrthoDB" id="9811314at2"/>
<dbReference type="PANTHER" id="PTHR43690">
    <property type="entry name" value="NARDILYSIN"/>
    <property type="match status" value="1"/>
</dbReference>
<dbReference type="STRING" id="1168035.SAMN05444280_12634"/>
<feature type="domain" description="Peptidase M16 C-terminal" evidence="7">
    <location>
        <begin position="703"/>
        <end position="878"/>
    </location>
</feature>
<dbReference type="InterPro" id="IPR050626">
    <property type="entry name" value="Peptidase_M16"/>
</dbReference>
<evidence type="ECO:0000259" key="7">
    <source>
        <dbReference type="Pfam" id="PF05193"/>
    </source>
</evidence>
<dbReference type="Gene3D" id="3.30.830.10">
    <property type="entry name" value="Metalloenzyme, LuxS/M16 peptidase-like"/>
    <property type="match status" value="4"/>
</dbReference>
<dbReference type="Pfam" id="PF00675">
    <property type="entry name" value="Peptidase_M16"/>
    <property type="match status" value="1"/>
</dbReference>
<keyword evidence="5" id="KW-0482">Metalloprotease</keyword>
<evidence type="ECO:0000259" key="6">
    <source>
        <dbReference type="Pfam" id="PF00675"/>
    </source>
</evidence>
<dbReference type="GO" id="GO:0008237">
    <property type="term" value="F:metallopeptidase activity"/>
    <property type="evidence" value="ECO:0007669"/>
    <property type="project" value="UniProtKB-KW"/>
</dbReference>
<evidence type="ECO:0000256" key="5">
    <source>
        <dbReference type="ARBA" id="ARBA00023049"/>
    </source>
</evidence>
<evidence type="ECO:0000256" key="2">
    <source>
        <dbReference type="ARBA" id="ARBA00022670"/>
    </source>
</evidence>
<reference evidence="8 9" key="1">
    <citation type="submission" date="2016-11" db="EMBL/GenBank/DDBJ databases">
        <authorList>
            <person name="Jaros S."/>
            <person name="Januszkiewicz K."/>
            <person name="Wedrychowicz H."/>
        </authorList>
    </citation>
    <scope>NUCLEOTIDE SEQUENCE [LARGE SCALE GENOMIC DNA]</scope>
    <source>
        <strain evidence="8 9">DSM 27063</strain>
    </source>
</reference>
<name>A0A1M6LBH7_9BACT</name>
<dbReference type="Proteomes" id="UP000184050">
    <property type="component" value="Unassembled WGS sequence"/>
</dbReference>
<gene>
    <name evidence="8" type="ORF">SAMN05444280_12634</name>
</gene>
<proteinExistence type="inferred from homology"/>
<dbReference type="GO" id="GO:0006508">
    <property type="term" value="P:proteolysis"/>
    <property type="evidence" value="ECO:0007669"/>
    <property type="project" value="UniProtKB-KW"/>
</dbReference>
<dbReference type="InterPro" id="IPR007863">
    <property type="entry name" value="Peptidase_M16_C"/>
</dbReference>
<dbReference type="InterPro" id="IPR011765">
    <property type="entry name" value="Pept_M16_N"/>
</dbReference>
<evidence type="ECO:0000256" key="4">
    <source>
        <dbReference type="ARBA" id="ARBA00022833"/>
    </source>
</evidence>
<dbReference type="AlphaFoldDB" id="A0A1M6LBH7"/>
<dbReference type="GO" id="GO:0046872">
    <property type="term" value="F:metal ion binding"/>
    <property type="evidence" value="ECO:0007669"/>
    <property type="project" value="InterPro"/>
</dbReference>
<keyword evidence="2 8" id="KW-0645">Protease</keyword>
<feature type="domain" description="Peptidase M16 N-terminal" evidence="6">
    <location>
        <begin position="64"/>
        <end position="181"/>
    </location>
</feature>
<dbReference type="PANTHER" id="PTHR43690:SF34">
    <property type="entry name" value="ZINC PROTEASE PQQL-LIKE"/>
    <property type="match status" value="1"/>
</dbReference>
<protein>
    <submittedName>
        <fullName evidence="8">Zinc protease</fullName>
    </submittedName>
</protein>
<comment type="similarity">
    <text evidence="1">Belongs to the peptidase M16 family.</text>
</comment>
<evidence type="ECO:0000256" key="3">
    <source>
        <dbReference type="ARBA" id="ARBA00022801"/>
    </source>
</evidence>
<keyword evidence="3" id="KW-0378">Hydrolase</keyword>
<dbReference type="InterPro" id="IPR011249">
    <property type="entry name" value="Metalloenz_LuxS/M16"/>
</dbReference>
<dbReference type="Pfam" id="PF05193">
    <property type="entry name" value="Peptidase_M16_C"/>
    <property type="match status" value="2"/>
</dbReference>
<evidence type="ECO:0000313" key="8">
    <source>
        <dbReference type="EMBL" id="SHJ68502.1"/>
    </source>
</evidence>
<keyword evidence="9" id="KW-1185">Reference proteome</keyword>
<evidence type="ECO:0000256" key="1">
    <source>
        <dbReference type="ARBA" id="ARBA00007261"/>
    </source>
</evidence>
<sequence>MIFQIHISVKINVNTMKNLLIVLFLFSTLLLSAQQNIDLNDPIPLDPKVSKGVLENGMTYYVRANDNPQNRAELMLIVKAGSVDEDDDQKGLAHFAEHMAFNGTKNFPKHELINYFESIGMEFGPEINAYTSFDETVYMLKVPLDSTLYMEKGLQVLYDWASQITDSDEEINNERGVILEEERGGRNASFRMQQEWLPVFLHDSKYAERLPIGDVDIIENAPPEKLRRFRDDWYRTDLQAVIVVGDFNQEEMVEQVKEKFSQIPAPENPRAKEIFDIPDHEETLVSITTDKEAQYPVAYVFHKHPLEKAKTVGDYRKSILHSLYNTMINTRLSEKTQEAEPPFIVGQSTFTELFGPKSVYQSAAVCNNGQIEEGLKAVLLENERVKQFGFTESELERQKSALLNQIEKAYNERETRKSINYAQEYQRNFLMTEEPIPGIENEYEYFKTFLPEITLEEVNELADKWITEENRVVVVTAPEIEGTEIPDEEDILALLEEVENAELEPYEDTVSDTPLLEDKPNGSSVVNEKQIEKVDAVEWTLRNGAKVVVKTTDFKDDEILFSAWSPGGTSLYDLEDDVSAGLADAIMAMSGIGQFDKITLDKMLSDKVFSLSPYVSTLREGFDGNSSVEDLETMLQMVYLYFTRPRFDETSFQAYISRMRGTLENRSASPEAAFQDTLTTVLANYHERSRPMSVELLDEADFERIKNIAKERFRNAADFTFFFVGNVDPQTLKPLVEQYIGGLPYFDDREEWRNLGIDPPSGVVEKAVKKGQEERSRQYIVFHGDFDYSTEKAMELDALGRILSTRLLEEIREERSSVYSIGARPSSSKYPDEEYTIAIYYGTDPEKVEELKQAVFDEIQHFAENGPSEEELAKAKEKMLRERELALRENNFWLNILSNTYYMKDGDFSEFGSYENIVNNMTVESVRKAFNTYFDFDNYVSVVLKPAE</sequence>